<accession>A0A0L8AM29</accession>
<dbReference type="Pfam" id="PF03372">
    <property type="entry name" value="Exo_endo_phos"/>
    <property type="match status" value="1"/>
</dbReference>
<keyword evidence="2" id="KW-0812">Transmembrane</keyword>
<dbReference type="SUPFAM" id="SSF56219">
    <property type="entry name" value="DNase I-like"/>
    <property type="match status" value="1"/>
</dbReference>
<keyword evidence="5" id="KW-1185">Reference proteome</keyword>
<dbReference type="InterPro" id="IPR036691">
    <property type="entry name" value="Endo/exonu/phosph_ase_sf"/>
</dbReference>
<feature type="region of interest" description="Disordered" evidence="1">
    <location>
        <begin position="324"/>
        <end position="355"/>
    </location>
</feature>
<proteinExistence type="predicted"/>
<keyword evidence="2" id="KW-0472">Membrane</keyword>
<evidence type="ECO:0000313" key="4">
    <source>
        <dbReference type="EMBL" id="KOF03311.1"/>
    </source>
</evidence>
<protein>
    <recommendedName>
        <fullName evidence="3">Endonuclease/exonuclease/phosphatase domain-containing protein</fullName>
    </recommendedName>
</protein>
<reference evidence="5" key="1">
    <citation type="submission" date="2014-11" db="EMBL/GenBank/DDBJ databases">
        <title>Genome sequencing of Roseivirga sp. D-25.</title>
        <authorList>
            <person name="Selvaratnam C."/>
            <person name="Thevarajoo S."/>
            <person name="Goh K.M."/>
            <person name="Eee R."/>
            <person name="Chan K.-G."/>
            <person name="Chong C.S."/>
        </authorList>
    </citation>
    <scope>NUCLEOTIDE SEQUENCE [LARGE SCALE GENOMIC DNA]</scope>
    <source>
        <strain evidence="5">D-25</strain>
    </source>
</reference>
<sequence>MSTFFIILSLLLIIISLLPFVKNQHWVFRVPEFIKMQLLILQVVASVGLFVFAEKNIIFWVVGFIQIGLIVYHSYLLARFTKFYKSHKNETEGLTEIKVISTNIYQFNQEFDRFKDFIRKEKPDIFLTIESNRDWELAMREMEADYPFTEKITLENTYGMHLYAKMPFQKVTTHYFVSEDLPSIEAHFKTEDGEDFVLFCVHPPPPSPTEEDTSKERDGDLLCIAKHTKEINKPTLVIGDFNTVAWSKISELFRKNSGLIDGRMGRGILASYHAKYWFFRAPLDLVFHCPTIFLKELSVLEHVGSDHFPICCVFSIDSSNHNQKEEVEKLEKEEKEETKELIAEGKKEESDNRTA</sequence>
<feature type="transmembrane region" description="Helical" evidence="2">
    <location>
        <begin position="57"/>
        <end position="78"/>
    </location>
</feature>
<dbReference type="Gene3D" id="3.60.10.10">
    <property type="entry name" value="Endonuclease/exonuclease/phosphatase"/>
    <property type="match status" value="1"/>
</dbReference>
<evidence type="ECO:0000256" key="1">
    <source>
        <dbReference type="SAM" id="MobiDB-lite"/>
    </source>
</evidence>
<gene>
    <name evidence="4" type="ORF">OB69_08475</name>
</gene>
<evidence type="ECO:0000259" key="3">
    <source>
        <dbReference type="Pfam" id="PF03372"/>
    </source>
</evidence>
<dbReference type="Proteomes" id="UP000036908">
    <property type="component" value="Unassembled WGS sequence"/>
</dbReference>
<feature type="transmembrane region" description="Helical" evidence="2">
    <location>
        <begin position="6"/>
        <end position="21"/>
    </location>
</feature>
<organism evidence="4 5">
    <name type="scientific">Roseivirga seohaensis subsp. aquiponti</name>
    <dbReference type="NCBI Taxonomy" id="1566026"/>
    <lineage>
        <taxon>Bacteria</taxon>
        <taxon>Pseudomonadati</taxon>
        <taxon>Bacteroidota</taxon>
        <taxon>Cytophagia</taxon>
        <taxon>Cytophagales</taxon>
        <taxon>Roseivirgaceae</taxon>
        <taxon>Roseivirga</taxon>
    </lineage>
</organism>
<name>A0A0L8AM29_9BACT</name>
<feature type="transmembrane region" description="Helical" evidence="2">
    <location>
        <begin position="33"/>
        <end position="51"/>
    </location>
</feature>
<dbReference type="GO" id="GO:0003824">
    <property type="term" value="F:catalytic activity"/>
    <property type="evidence" value="ECO:0007669"/>
    <property type="project" value="InterPro"/>
</dbReference>
<dbReference type="InterPro" id="IPR005135">
    <property type="entry name" value="Endo/exonuclease/phosphatase"/>
</dbReference>
<feature type="domain" description="Endonuclease/exonuclease/phosphatase" evidence="3">
    <location>
        <begin position="101"/>
        <end position="307"/>
    </location>
</feature>
<dbReference type="EMBL" id="JSVA01000008">
    <property type="protein sequence ID" value="KOF03311.1"/>
    <property type="molecule type" value="Genomic_DNA"/>
</dbReference>
<evidence type="ECO:0000256" key="2">
    <source>
        <dbReference type="SAM" id="Phobius"/>
    </source>
</evidence>
<evidence type="ECO:0000313" key="5">
    <source>
        <dbReference type="Proteomes" id="UP000036908"/>
    </source>
</evidence>
<dbReference type="PATRIC" id="fig|1566026.4.peg.3528"/>
<comment type="caution">
    <text evidence="4">The sequence shown here is derived from an EMBL/GenBank/DDBJ whole genome shotgun (WGS) entry which is preliminary data.</text>
</comment>
<dbReference type="AlphaFoldDB" id="A0A0L8AM29"/>
<keyword evidence="2" id="KW-1133">Transmembrane helix</keyword>